<feature type="transmembrane region" description="Helical" evidence="1">
    <location>
        <begin position="217"/>
        <end position="235"/>
    </location>
</feature>
<evidence type="ECO:0000256" key="1">
    <source>
        <dbReference type="SAM" id="Phobius"/>
    </source>
</evidence>
<evidence type="ECO:0000313" key="2">
    <source>
        <dbReference type="EMBL" id="EIF00340.1"/>
    </source>
</evidence>
<feature type="transmembrane region" description="Helical" evidence="1">
    <location>
        <begin position="145"/>
        <end position="164"/>
    </location>
</feature>
<dbReference type="AlphaFoldDB" id="I1D5W5"/>
<accession>I1D5W5</accession>
<dbReference type="STRING" id="928724.SacglDRAFT_03479"/>
<protein>
    <submittedName>
        <fullName evidence="2">Uncharacterized protein</fullName>
    </submittedName>
</protein>
<dbReference type="OrthoDB" id="3734530at2"/>
<dbReference type="eggNOG" id="COG1216">
    <property type="taxonomic scope" value="Bacteria"/>
</dbReference>
<reference evidence="3" key="2">
    <citation type="submission" date="2012-01" db="EMBL/GenBank/DDBJ databases">
        <title>Noncontiguous Finished sequence of chromosome of Saccharomonospora glauca K62.</title>
        <authorList>
            <consortium name="US DOE Joint Genome Institute"/>
            <person name="Lucas S."/>
            <person name="Han J."/>
            <person name="Lapidus A."/>
            <person name="Cheng J.-F."/>
            <person name="Goodwin L."/>
            <person name="Pitluck S."/>
            <person name="Peters L."/>
            <person name="Mikhailova N."/>
            <person name="Held B."/>
            <person name="Detter J.C."/>
            <person name="Han C."/>
            <person name="Tapia R."/>
            <person name="Land M."/>
            <person name="Hauser L."/>
            <person name="Kyrpides N."/>
            <person name="Ivanova N."/>
            <person name="Pagani I."/>
            <person name="Brambilla E.-M."/>
            <person name="Klenk H.-P."/>
            <person name="Woyke T."/>
        </authorList>
    </citation>
    <scope>NUCLEOTIDE SEQUENCE [LARGE SCALE GENOMIC DNA]</scope>
    <source>
        <strain evidence="3">K62</strain>
    </source>
</reference>
<feature type="transmembrane region" description="Helical" evidence="1">
    <location>
        <begin position="363"/>
        <end position="382"/>
    </location>
</feature>
<keyword evidence="1" id="KW-0472">Membrane</keyword>
<keyword evidence="3" id="KW-1185">Reference proteome</keyword>
<keyword evidence="1" id="KW-0812">Transmembrane</keyword>
<reference evidence="2 3" key="1">
    <citation type="submission" date="2011-09" db="EMBL/GenBank/DDBJ databases">
        <authorList>
            <consortium name="US DOE Joint Genome Institute (JGI-PGF)"/>
            <person name="Lucas S."/>
            <person name="Han J."/>
            <person name="Lapidus A."/>
            <person name="Cheng J.-F."/>
            <person name="Goodwin L."/>
            <person name="Pitluck S."/>
            <person name="Peters L."/>
            <person name="Land M.L."/>
            <person name="Hauser L."/>
            <person name="Brambilla E."/>
            <person name="Klenk H.-P."/>
            <person name="Woyke T.J."/>
        </authorList>
    </citation>
    <scope>NUCLEOTIDE SEQUENCE [LARGE SCALE GENOMIC DNA]</scope>
    <source>
        <strain evidence="2 3">K62</strain>
    </source>
</reference>
<gene>
    <name evidence="2" type="ORF">SacglDRAFT_03479</name>
</gene>
<dbReference type="RefSeq" id="WP_005466096.1">
    <property type="nucleotide sequence ID" value="NZ_CM001484.1"/>
</dbReference>
<feature type="transmembrane region" description="Helical" evidence="1">
    <location>
        <begin position="300"/>
        <end position="317"/>
    </location>
</feature>
<evidence type="ECO:0000313" key="3">
    <source>
        <dbReference type="Proteomes" id="UP000005087"/>
    </source>
</evidence>
<sequence length="648" mass="65277">MTRVGRSRWAPPAVLAGALAVVALGTHSERLGLSLVGGALLPVGALGELWSEYLAAWHGGAGGAVGAAPPALAVLGVLGAPLAPVGGPAALVAVLLLADMPLAGLSAYLATRRIPVHRWIRALAAATYGLLPPATAAAAQGRLDVVVWHVLLPVLLAGVFAVTYGPIRRRWLGTSALCALGVATAAAFLPVAYPLLLLVASIAFVAAPGRDRPRARAGAFAVLALLPPGLLLPWLPVLVAHPVLVLQGVSGPAVRPAAPLELLGLDPGGPGGSPVGAVVVVAALLAVVTRPTSRMAPAGGLVLVGVLGAGLLALVSARPVRGGPVSPAFAGAPLLMVGAGLLVVVLVACLPAPERARTARTRAIVIGAVCGVSVLAGFDVVAGREGPLVARSNAPTALLSEELASTGRGVLVLGDPEDPYDVPRLTAGRPPRFGDDALAPVESMTSRVWEWQRQLSSDEPEAVTSAVTSAAASGVLFVVLPPGEDGGALRNAAGELVAPAPPTSDGRTVVRLTPEVGAVTLIASEQARRSVSGLQPDAELLTPPAAVAVDAAPPEVGVRVSEGPEGRLLVLAAAYQPGWRATVDGDPAPIVRAWGNQVAVAVPPEAAEVRVGFDGDRHDVLLLGQLAAVLFTVLTALPSLRRSARRDG</sequence>
<dbReference type="EMBL" id="CM001484">
    <property type="protein sequence ID" value="EIF00340.1"/>
    <property type="molecule type" value="Genomic_DNA"/>
</dbReference>
<feature type="transmembrane region" description="Helical" evidence="1">
    <location>
        <begin position="271"/>
        <end position="288"/>
    </location>
</feature>
<dbReference type="Proteomes" id="UP000005087">
    <property type="component" value="Chromosome"/>
</dbReference>
<dbReference type="HOGENOM" id="CLU_005856_2_0_11"/>
<organism evidence="2 3">
    <name type="scientific">Saccharomonospora glauca K62</name>
    <dbReference type="NCBI Taxonomy" id="928724"/>
    <lineage>
        <taxon>Bacteria</taxon>
        <taxon>Bacillati</taxon>
        <taxon>Actinomycetota</taxon>
        <taxon>Actinomycetes</taxon>
        <taxon>Pseudonocardiales</taxon>
        <taxon>Pseudonocardiaceae</taxon>
        <taxon>Saccharomonospora</taxon>
    </lineage>
</organism>
<proteinExistence type="predicted"/>
<feature type="transmembrane region" description="Helical" evidence="1">
    <location>
        <begin position="89"/>
        <end position="110"/>
    </location>
</feature>
<keyword evidence="1" id="KW-1133">Transmembrane helix</keyword>
<name>I1D5W5_9PSEU</name>
<feature type="transmembrane region" description="Helical" evidence="1">
    <location>
        <begin position="329"/>
        <end position="351"/>
    </location>
</feature>